<dbReference type="AlphaFoldDB" id="A0A9X9PTE0"/>
<reference evidence="2 3" key="1">
    <citation type="submission" date="2018-10" db="EMBL/GenBank/DDBJ databases">
        <authorList>
            <person name="Ekblom R."/>
            <person name="Jareborg N."/>
        </authorList>
    </citation>
    <scope>NUCLEOTIDE SEQUENCE [LARGE SCALE GENOMIC DNA]</scope>
    <source>
        <tissue evidence="2">Muscle</tissue>
    </source>
</reference>
<keyword evidence="1" id="KW-0732">Signal</keyword>
<evidence type="ECO:0000256" key="1">
    <source>
        <dbReference type="SAM" id="SignalP"/>
    </source>
</evidence>
<feature type="non-terminal residue" evidence="2">
    <location>
        <position position="78"/>
    </location>
</feature>
<protein>
    <submittedName>
        <fullName evidence="2">Uncharacterized protein</fullName>
    </submittedName>
</protein>
<feature type="signal peptide" evidence="1">
    <location>
        <begin position="1"/>
        <end position="18"/>
    </location>
</feature>
<name>A0A9X9PTE0_GULGU</name>
<evidence type="ECO:0000313" key="2">
    <source>
        <dbReference type="EMBL" id="VCW50700.1"/>
    </source>
</evidence>
<sequence length="78" mass="8440">SCCCSLWLSLPWVICLQGEVNLSGAGRARGPAGLTVQGKKPTCTCAQMPPCAASPMESGLWPLSLNMWSWFWGWHPCS</sequence>
<organism evidence="2 3">
    <name type="scientific">Gulo gulo</name>
    <name type="common">Wolverine</name>
    <name type="synonym">Gluton</name>
    <dbReference type="NCBI Taxonomy" id="48420"/>
    <lineage>
        <taxon>Eukaryota</taxon>
        <taxon>Metazoa</taxon>
        <taxon>Chordata</taxon>
        <taxon>Craniata</taxon>
        <taxon>Vertebrata</taxon>
        <taxon>Euteleostomi</taxon>
        <taxon>Mammalia</taxon>
        <taxon>Eutheria</taxon>
        <taxon>Laurasiatheria</taxon>
        <taxon>Carnivora</taxon>
        <taxon>Caniformia</taxon>
        <taxon>Musteloidea</taxon>
        <taxon>Mustelidae</taxon>
        <taxon>Guloninae</taxon>
        <taxon>Gulo</taxon>
    </lineage>
</organism>
<feature type="chain" id="PRO_5040860588" evidence="1">
    <location>
        <begin position="19"/>
        <end position="78"/>
    </location>
</feature>
<dbReference type="Proteomes" id="UP000269945">
    <property type="component" value="Unassembled WGS sequence"/>
</dbReference>
<feature type="non-terminal residue" evidence="2">
    <location>
        <position position="1"/>
    </location>
</feature>
<gene>
    <name evidence="2" type="ORF">BN2614_LOCUS1</name>
</gene>
<keyword evidence="3" id="KW-1185">Reference proteome</keyword>
<dbReference type="EMBL" id="CYRY02000864">
    <property type="protein sequence ID" value="VCW50700.1"/>
    <property type="molecule type" value="Genomic_DNA"/>
</dbReference>
<evidence type="ECO:0000313" key="3">
    <source>
        <dbReference type="Proteomes" id="UP000269945"/>
    </source>
</evidence>
<accession>A0A9X9PTE0</accession>
<proteinExistence type="predicted"/>
<comment type="caution">
    <text evidence="2">The sequence shown here is derived from an EMBL/GenBank/DDBJ whole genome shotgun (WGS) entry which is preliminary data.</text>
</comment>